<dbReference type="SMART" id="SM00326">
    <property type="entry name" value="SH3"/>
    <property type="match status" value="1"/>
</dbReference>
<dbReference type="InParanoid" id="D8QFQ0"/>
<keyword evidence="1 2" id="KW-0728">SH3 domain</keyword>
<feature type="domain" description="SH3" evidence="4">
    <location>
        <begin position="86"/>
        <end position="147"/>
    </location>
</feature>
<dbReference type="InterPro" id="IPR036028">
    <property type="entry name" value="SH3-like_dom_sf"/>
</dbReference>
<evidence type="ECO:0000313" key="6">
    <source>
        <dbReference type="Proteomes" id="UP000007431"/>
    </source>
</evidence>
<dbReference type="GO" id="GO:0031097">
    <property type="term" value="C:medial cortex"/>
    <property type="evidence" value="ECO:0007669"/>
    <property type="project" value="TreeGrafter"/>
</dbReference>
<accession>D8QFQ0</accession>
<evidence type="ECO:0000259" key="4">
    <source>
        <dbReference type="PROSITE" id="PS50002"/>
    </source>
</evidence>
<sequence>MTAPADPLLAHIVSRVEADIEFLISQNYIAQADASPFLQRLTQLQAGAGQQATTFPTPTPASAFTPTYNAPKAAPPAPAPRAAAVPPAQQARAKWPYNEDRSDPDDLSFSEGDVIEIVEETNADWWTGRAHGKQGLFPATYVEKITAPSPSARSLPPAYTGAKEKAVYKPFGGAAYNQPPSNAPPPQPAAPSTNSVGLQQDTAGQEQKKSKFGKYGNTMAHSAAGGVGFGAVHAFNVRVRASATSSSASKALKEHKDNLGH</sequence>
<dbReference type="GO" id="GO:0006897">
    <property type="term" value="P:endocytosis"/>
    <property type="evidence" value="ECO:0007669"/>
    <property type="project" value="InterPro"/>
</dbReference>
<dbReference type="FunCoup" id="D8QFQ0">
    <property type="interactions" value="63"/>
</dbReference>
<reference evidence="5 6" key="1">
    <citation type="journal article" date="2010" name="Nat. Biotechnol.">
        <title>Genome sequence of the model mushroom Schizophyllum commune.</title>
        <authorList>
            <person name="Ohm R.A."/>
            <person name="de Jong J.F."/>
            <person name="Lugones L.G."/>
            <person name="Aerts A."/>
            <person name="Kothe E."/>
            <person name="Stajich J.E."/>
            <person name="de Vries R.P."/>
            <person name="Record E."/>
            <person name="Levasseur A."/>
            <person name="Baker S.E."/>
            <person name="Bartholomew K.A."/>
            <person name="Coutinho P.M."/>
            <person name="Erdmann S."/>
            <person name="Fowler T.J."/>
            <person name="Gathman A.C."/>
            <person name="Lombard V."/>
            <person name="Henrissat B."/>
            <person name="Knabe N."/>
            <person name="Kuees U."/>
            <person name="Lilly W.W."/>
            <person name="Lindquist E."/>
            <person name="Lucas S."/>
            <person name="Magnuson J.K."/>
            <person name="Piumi F."/>
            <person name="Raudaskoski M."/>
            <person name="Salamov A."/>
            <person name="Schmutz J."/>
            <person name="Schwarze F.W.M.R."/>
            <person name="vanKuyk P.A."/>
            <person name="Horton J.S."/>
            <person name="Grigoriev I.V."/>
            <person name="Woesten H.A.B."/>
        </authorList>
    </citation>
    <scope>NUCLEOTIDE SEQUENCE [LARGE SCALE GENOMIC DNA]</scope>
    <source>
        <strain evidence="6">H4-8 / FGSC 9210</strain>
    </source>
</reference>
<gene>
    <name evidence="5" type="ORF">SCHCODRAFT_237428</name>
</gene>
<organism evidence="6">
    <name type="scientific">Schizophyllum commune (strain H4-8 / FGSC 9210)</name>
    <name type="common">Split gill fungus</name>
    <dbReference type="NCBI Taxonomy" id="578458"/>
    <lineage>
        <taxon>Eukaryota</taxon>
        <taxon>Fungi</taxon>
        <taxon>Dikarya</taxon>
        <taxon>Basidiomycota</taxon>
        <taxon>Agaricomycotina</taxon>
        <taxon>Agaricomycetes</taxon>
        <taxon>Agaricomycetidae</taxon>
        <taxon>Agaricales</taxon>
        <taxon>Schizophyllaceae</taxon>
        <taxon>Schizophyllum</taxon>
    </lineage>
</organism>
<dbReference type="Gene3D" id="2.30.30.40">
    <property type="entry name" value="SH3 Domains"/>
    <property type="match status" value="1"/>
</dbReference>
<dbReference type="GO" id="GO:0051666">
    <property type="term" value="P:actin cortical patch localization"/>
    <property type="evidence" value="ECO:0007669"/>
    <property type="project" value="InterPro"/>
</dbReference>
<dbReference type="GO" id="GO:1990528">
    <property type="term" value="C:Rvs161p-Rvs167p complex"/>
    <property type="evidence" value="ECO:0007669"/>
    <property type="project" value="TreeGrafter"/>
</dbReference>
<dbReference type="OMA" id="THIASQT"/>
<dbReference type="eggNOG" id="KOG0521">
    <property type="taxonomic scope" value="Eukaryota"/>
</dbReference>
<dbReference type="PRINTS" id="PR00452">
    <property type="entry name" value="SH3DOMAIN"/>
</dbReference>
<dbReference type="EMBL" id="GL377311">
    <property type="protein sequence ID" value="EFI93454.1"/>
    <property type="molecule type" value="Genomic_DNA"/>
</dbReference>
<dbReference type="VEuPathDB" id="FungiDB:SCHCODRAFT_02638848"/>
<dbReference type="SUPFAM" id="SSF50044">
    <property type="entry name" value="SH3-domain"/>
    <property type="match status" value="1"/>
</dbReference>
<dbReference type="STRING" id="578458.D8QFQ0"/>
<evidence type="ECO:0000256" key="1">
    <source>
        <dbReference type="ARBA" id="ARBA00022443"/>
    </source>
</evidence>
<dbReference type="InterPro" id="IPR046982">
    <property type="entry name" value="BIN3/RVS161-like"/>
</dbReference>
<evidence type="ECO:0000256" key="3">
    <source>
        <dbReference type="SAM" id="MobiDB-lite"/>
    </source>
</evidence>
<proteinExistence type="predicted"/>
<feature type="compositionally biased region" description="Polar residues" evidence="3">
    <location>
        <begin position="193"/>
        <end position="205"/>
    </location>
</feature>
<evidence type="ECO:0000313" key="5">
    <source>
        <dbReference type="EMBL" id="EFI93454.1"/>
    </source>
</evidence>
<dbReference type="PROSITE" id="PS50002">
    <property type="entry name" value="SH3"/>
    <property type="match status" value="1"/>
</dbReference>
<dbReference type="InterPro" id="IPR001452">
    <property type="entry name" value="SH3_domain"/>
</dbReference>
<feature type="region of interest" description="Disordered" evidence="3">
    <location>
        <begin position="171"/>
        <end position="211"/>
    </location>
</feature>
<dbReference type="GO" id="GO:0008289">
    <property type="term" value="F:lipid binding"/>
    <property type="evidence" value="ECO:0007669"/>
    <property type="project" value="TreeGrafter"/>
</dbReference>
<keyword evidence="6" id="KW-1185">Reference proteome</keyword>
<name>D8QFQ0_SCHCM</name>
<dbReference type="Proteomes" id="UP000007431">
    <property type="component" value="Unassembled WGS sequence"/>
</dbReference>
<dbReference type="GO" id="GO:0043332">
    <property type="term" value="C:mating projection tip"/>
    <property type="evidence" value="ECO:0007669"/>
    <property type="project" value="TreeGrafter"/>
</dbReference>
<dbReference type="AlphaFoldDB" id="D8QFQ0"/>
<protein>
    <recommendedName>
        <fullName evidence="4">SH3 domain-containing protein</fullName>
    </recommendedName>
</protein>
<dbReference type="GO" id="GO:0097320">
    <property type="term" value="P:plasma membrane tubulation"/>
    <property type="evidence" value="ECO:0007669"/>
    <property type="project" value="TreeGrafter"/>
</dbReference>
<dbReference type="PANTHER" id="PTHR47174:SF1">
    <property type="entry name" value="REDUCED VIABILITY UPON STARVATION PROTEIN 167"/>
    <property type="match status" value="1"/>
</dbReference>
<dbReference type="HOGENOM" id="CLU_064552_0_0_1"/>
<dbReference type="FunFam" id="2.30.30.40:FF:000072">
    <property type="entry name" value="Unconventional Myosin IB"/>
    <property type="match status" value="1"/>
</dbReference>
<dbReference type="GO" id="GO:0030479">
    <property type="term" value="C:actin cortical patch"/>
    <property type="evidence" value="ECO:0007669"/>
    <property type="project" value="TreeGrafter"/>
</dbReference>
<dbReference type="PANTHER" id="PTHR47174">
    <property type="entry name" value="BRIDGING INTEGRATOR 3"/>
    <property type="match status" value="1"/>
</dbReference>
<dbReference type="Pfam" id="PF00018">
    <property type="entry name" value="SH3_1"/>
    <property type="match status" value="1"/>
</dbReference>
<evidence type="ECO:0000256" key="2">
    <source>
        <dbReference type="PROSITE-ProRule" id="PRU00192"/>
    </source>
</evidence>